<protein>
    <submittedName>
        <fullName evidence="1">Uncharacterized protein</fullName>
    </submittedName>
</protein>
<reference evidence="1 2" key="1">
    <citation type="submission" date="2023-03" db="EMBL/GenBank/DDBJ databases">
        <title>WGS of Gossypium arboreum.</title>
        <authorList>
            <person name="Yu D."/>
        </authorList>
    </citation>
    <scope>NUCLEOTIDE SEQUENCE [LARGE SCALE GENOMIC DNA]</scope>
    <source>
        <tissue evidence="1">Leaf</tissue>
    </source>
</reference>
<proteinExistence type="predicted"/>
<comment type="caution">
    <text evidence="1">The sequence shown here is derived from an EMBL/GenBank/DDBJ whole genome shotgun (WGS) entry which is preliminary data.</text>
</comment>
<keyword evidence="2" id="KW-1185">Reference proteome</keyword>
<sequence length="226" mass="26836">MSKVPRLETSMFPSFGHDRPPLEPIDHRYMSQRQLYTIVLTPLEIRVHYPTHLMKMFNHQNTVNIINEVVRTLLPLKDDYEGFYTFQPWTITQDMTTFDSIHFRCNINALRTIEMQGAICFWLLGKDFRMSIFEFNIAMGFVDPDNIQTDSYHTTLLDIPSTRTTRGNKVFLQHTHRTIREQEEQPPSFVEARLSRIEAQLEMMETRVSTILDILQSHYPQHRQHH</sequence>
<evidence type="ECO:0000313" key="1">
    <source>
        <dbReference type="EMBL" id="KAK5839766.1"/>
    </source>
</evidence>
<name>A0ABR0QL37_GOSAR</name>
<accession>A0ABR0QL37</accession>
<dbReference type="EMBL" id="JARKNE010000003">
    <property type="protein sequence ID" value="KAK5839766.1"/>
    <property type="molecule type" value="Genomic_DNA"/>
</dbReference>
<organism evidence="1 2">
    <name type="scientific">Gossypium arboreum</name>
    <name type="common">Tree cotton</name>
    <name type="synonym">Gossypium nanking</name>
    <dbReference type="NCBI Taxonomy" id="29729"/>
    <lineage>
        <taxon>Eukaryota</taxon>
        <taxon>Viridiplantae</taxon>
        <taxon>Streptophyta</taxon>
        <taxon>Embryophyta</taxon>
        <taxon>Tracheophyta</taxon>
        <taxon>Spermatophyta</taxon>
        <taxon>Magnoliopsida</taxon>
        <taxon>eudicotyledons</taxon>
        <taxon>Gunneridae</taxon>
        <taxon>Pentapetalae</taxon>
        <taxon>rosids</taxon>
        <taxon>malvids</taxon>
        <taxon>Malvales</taxon>
        <taxon>Malvaceae</taxon>
        <taxon>Malvoideae</taxon>
        <taxon>Gossypium</taxon>
    </lineage>
</organism>
<gene>
    <name evidence="1" type="ORF">PVK06_008603</name>
</gene>
<dbReference type="Proteomes" id="UP001358586">
    <property type="component" value="Chromosome 3"/>
</dbReference>
<evidence type="ECO:0000313" key="2">
    <source>
        <dbReference type="Proteomes" id="UP001358586"/>
    </source>
</evidence>